<dbReference type="Proteomes" id="UP000746747">
    <property type="component" value="Unassembled WGS sequence"/>
</dbReference>
<gene>
    <name evidence="1" type="ORF">CJOHNSTONI_LOCUS8169</name>
</gene>
<protein>
    <submittedName>
        <fullName evidence="1">Uncharacterized protein</fullName>
    </submittedName>
</protein>
<keyword evidence="2" id="KW-1185">Reference proteome</keyword>
<dbReference type="EMBL" id="CAKAEH010001659">
    <property type="protein sequence ID" value="CAG9538462.1"/>
    <property type="molecule type" value="Genomic_DNA"/>
</dbReference>
<organism evidence="1 2">
    <name type="scientific">Cercopithifilaria johnstoni</name>
    <dbReference type="NCBI Taxonomy" id="2874296"/>
    <lineage>
        <taxon>Eukaryota</taxon>
        <taxon>Metazoa</taxon>
        <taxon>Ecdysozoa</taxon>
        <taxon>Nematoda</taxon>
        <taxon>Chromadorea</taxon>
        <taxon>Rhabditida</taxon>
        <taxon>Spirurina</taxon>
        <taxon>Spiruromorpha</taxon>
        <taxon>Filarioidea</taxon>
        <taxon>Onchocercidae</taxon>
        <taxon>Cercopithifilaria</taxon>
    </lineage>
</organism>
<comment type="caution">
    <text evidence="1">The sequence shown here is derived from an EMBL/GenBank/DDBJ whole genome shotgun (WGS) entry which is preliminary data.</text>
</comment>
<reference evidence="1" key="1">
    <citation type="submission" date="2021-09" db="EMBL/GenBank/DDBJ databases">
        <authorList>
            <consortium name="Pathogen Informatics"/>
        </authorList>
    </citation>
    <scope>NUCLEOTIDE SEQUENCE</scope>
</reference>
<evidence type="ECO:0000313" key="1">
    <source>
        <dbReference type="EMBL" id="CAG9538462.1"/>
    </source>
</evidence>
<name>A0A8J2MBH8_9BILA</name>
<accession>A0A8J2MBH8</accession>
<dbReference type="OrthoDB" id="5875112at2759"/>
<dbReference type="AlphaFoldDB" id="A0A8J2MBH8"/>
<sequence>MVNQHRKDSLSDFIFDDNYFEDSWGLHSDLFATCMHQMNIFIPDASLRVAASCNISAEMSKQPTHTLKALHLENMENKTERKYYSPEKSSMLDQTDHNMNGMFVCLI</sequence>
<proteinExistence type="predicted"/>
<evidence type="ECO:0000313" key="2">
    <source>
        <dbReference type="Proteomes" id="UP000746747"/>
    </source>
</evidence>